<dbReference type="SUPFAM" id="SSF56784">
    <property type="entry name" value="HAD-like"/>
    <property type="match status" value="1"/>
</dbReference>
<dbReference type="Proteomes" id="UP000050816">
    <property type="component" value="Unassembled WGS sequence"/>
</dbReference>
<dbReference type="GO" id="GO:0005829">
    <property type="term" value="C:cytosol"/>
    <property type="evidence" value="ECO:0007669"/>
    <property type="project" value="TreeGrafter"/>
</dbReference>
<evidence type="ECO:0000313" key="1">
    <source>
        <dbReference type="EMBL" id="KRL90665.1"/>
    </source>
</evidence>
<protein>
    <submittedName>
        <fullName evidence="1">Cof-like hydrolase</fullName>
    </submittedName>
</protein>
<dbReference type="AlphaFoldDB" id="A0A0R1UBB4"/>
<dbReference type="InterPro" id="IPR000150">
    <property type="entry name" value="Cof"/>
</dbReference>
<dbReference type="GO" id="GO:0000287">
    <property type="term" value="F:magnesium ion binding"/>
    <property type="evidence" value="ECO:0007669"/>
    <property type="project" value="TreeGrafter"/>
</dbReference>
<dbReference type="InterPro" id="IPR036412">
    <property type="entry name" value="HAD-like_sf"/>
</dbReference>
<dbReference type="NCBIfam" id="TIGR00099">
    <property type="entry name" value="Cof-subfamily"/>
    <property type="match status" value="1"/>
</dbReference>
<dbReference type="InterPro" id="IPR006379">
    <property type="entry name" value="HAD-SF_hydro_IIB"/>
</dbReference>
<proteinExistence type="predicted"/>
<reference evidence="1 2" key="1">
    <citation type="journal article" date="2015" name="Genome Announc.">
        <title>Expanding the biotechnology potential of lactobacilli through comparative genomics of 213 strains and associated genera.</title>
        <authorList>
            <person name="Sun Z."/>
            <person name="Harris H.M."/>
            <person name="McCann A."/>
            <person name="Guo C."/>
            <person name="Argimon S."/>
            <person name="Zhang W."/>
            <person name="Yang X."/>
            <person name="Jeffery I.B."/>
            <person name="Cooney J.C."/>
            <person name="Kagawa T.F."/>
            <person name="Liu W."/>
            <person name="Song Y."/>
            <person name="Salvetti E."/>
            <person name="Wrobel A."/>
            <person name="Rasinkangas P."/>
            <person name="Parkhill J."/>
            <person name="Rea M.C."/>
            <person name="O'Sullivan O."/>
            <person name="Ritari J."/>
            <person name="Douillard F.P."/>
            <person name="Paul Ross R."/>
            <person name="Yang R."/>
            <person name="Briner A.E."/>
            <person name="Felis G.E."/>
            <person name="de Vos W.M."/>
            <person name="Barrangou R."/>
            <person name="Klaenhammer T.R."/>
            <person name="Caufield P.W."/>
            <person name="Cui Y."/>
            <person name="Zhang H."/>
            <person name="O'Toole P.W."/>
        </authorList>
    </citation>
    <scope>NUCLEOTIDE SEQUENCE [LARGE SCALE GENOMIC DNA]</scope>
    <source>
        <strain evidence="1 2">DSM 15946</strain>
    </source>
</reference>
<accession>A0A0R1UBB4</accession>
<dbReference type="Gene3D" id="3.40.50.1000">
    <property type="entry name" value="HAD superfamily/HAD-like"/>
    <property type="match status" value="1"/>
</dbReference>
<evidence type="ECO:0000313" key="2">
    <source>
        <dbReference type="Proteomes" id="UP000050816"/>
    </source>
</evidence>
<dbReference type="PANTHER" id="PTHR10000:SF8">
    <property type="entry name" value="HAD SUPERFAMILY HYDROLASE-LIKE, TYPE 3"/>
    <property type="match status" value="1"/>
</dbReference>
<dbReference type="GO" id="GO:0016791">
    <property type="term" value="F:phosphatase activity"/>
    <property type="evidence" value="ECO:0007669"/>
    <property type="project" value="TreeGrafter"/>
</dbReference>
<dbReference type="GeneID" id="82934381"/>
<sequence>MIKQLFFDLDGTLLNSRGHVSPANQAAIQKTSCDISLVSARAPQEMLSTVRSLNLTGPQVAFNGGLVFIATKKGYRVLEKMALSQLSARVIMAAVMMYFPQVSLSYYDQFNWYVPHYNDIVRQEQARNGLVPRLKSPAAACAEPSFKPLKIMLTIPDAMLVAPLQSLLAGLNLPDIAVQQSGHAYGYDFIEITHRNAQKAHGVQFILRQKKLSASAAAAFGDGQNDLPMLESVGLPIVMENATPVVQAQAAFVTKSNDDDGVAHALFTHPALKEVS</sequence>
<dbReference type="InterPro" id="IPR023214">
    <property type="entry name" value="HAD_sf"/>
</dbReference>
<dbReference type="PANTHER" id="PTHR10000">
    <property type="entry name" value="PHOSPHOSERINE PHOSPHATASE"/>
    <property type="match status" value="1"/>
</dbReference>
<dbReference type="RefSeq" id="WP_019206654.1">
    <property type="nucleotide sequence ID" value="NZ_AZFK01000028.1"/>
</dbReference>
<dbReference type="NCBIfam" id="TIGR01484">
    <property type="entry name" value="HAD-SF-IIB"/>
    <property type="match status" value="1"/>
</dbReference>
<organism evidence="1 2">
    <name type="scientific">Limosilactobacillus ingluviei DSM 15946</name>
    <dbReference type="NCBI Taxonomy" id="1423760"/>
    <lineage>
        <taxon>Bacteria</taxon>
        <taxon>Bacillati</taxon>
        <taxon>Bacillota</taxon>
        <taxon>Bacilli</taxon>
        <taxon>Lactobacillales</taxon>
        <taxon>Lactobacillaceae</taxon>
        <taxon>Limosilactobacillus</taxon>
    </lineage>
</organism>
<dbReference type="PATRIC" id="fig|1423760.3.peg.1339"/>
<name>A0A0R1UBB4_9LACO</name>
<keyword evidence="1" id="KW-0378">Hydrolase</keyword>
<gene>
    <name evidence="1" type="ORF">FC43_GL001269</name>
</gene>
<comment type="caution">
    <text evidence="1">The sequence shown here is derived from an EMBL/GenBank/DDBJ whole genome shotgun (WGS) entry which is preliminary data.</text>
</comment>
<dbReference type="PROSITE" id="PS01229">
    <property type="entry name" value="COF_2"/>
    <property type="match status" value="1"/>
</dbReference>
<dbReference type="Pfam" id="PF08282">
    <property type="entry name" value="Hydrolase_3"/>
    <property type="match status" value="1"/>
</dbReference>
<dbReference type="Gene3D" id="3.30.1240.10">
    <property type="match status" value="1"/>
</dbReference>
<dbReference type="EMBL" id="AZFK01000028">
    <property type="protein sequence ID" value="KRL90665.1"/>
    <property type="molecule type" value="Genomic_DNA"/>
</dbReference>